<evidence type="ECO:0000256" key="5">
    <source>
        <dbReference type="ARBA" id="ARBA00022842"/>
    </source>
</evidence>
<evidence type="ECO:0000256" key="4">
    <source>
        <dbReference type="ARBA" id="ARBA00022723"/>
    </source>
</evidence>
<dbReference type="EC" id="2.7.7.49" evidence="1"/>
<dbReference type="PANTHER" id="PTHR34047:SF8">
    <property type="entry name" value="PROTEIN YKFC"/>
    <property type="match status" value="1"/>
</dbReference>
<keyword evidence="3" id="KW-0548">Nucleotidyltransferase</keyword>
<sequence>MNGRKQNIDTLSDQLALKVEPDVQTFMGITENHLTAFKHAKVGLLEYILSPSNLNLAYKQVKNNKGSGGIDRMKVDDLLPYLLCHKDKLISSIYDGKYHPNPVRRVEIPKSNGKKRNLGIPTVVDRLIQQAISQVLQPLYEPQFSSTSYGFRPHRSAHDALLKCGEYISAGYVFTVDMDLEKFFDTVCHSKLIEILSRTIKDGRVVSLIHKYLNSGVLIGGNTEGTLVGVPQGGPLSPLLSNTVLNEPDKELIRKGHLFVCYADDSMVFCRSESAAKQTKESITRFIEGKLHQRVNR</sequence>
<organism evidence="11 12">
    <name type="scientific">Bacteroides acidifaciens</name>
    <dbReference type="NCBI Taxonomy" id="85831"/>
    <lineage>
        <taxon>Bacteria</taxon>
        <taxon>Pseudomonadati</taxon>
        <taxon>Bacteroidota</taxon>
        <taxon>Bacteroidia</taxon>
        <taxon>Bacteroidales</taxon>
        <taxon>Bacteroidaceae</taxon>
        <taxon>Bacteroides</taxon>
    </lineage>
</organism>
<proteinExistence type="inferred from homology"/>
<evidence type="ECO:0000313" key="12">
    <source>
        <dbReference type="Proteomes" id="UP000267159"/>
    </source>
</evidence>
<dbReference type="PROSITE" id="PS50878">
    <property type="entry name" value="RT_POL"/>
    <property type="match status" value="1"/>
</dbReference>
<dbReference type="Pfam" id="PF00078">
    <property type="entry name" value="RVT_1"/>
    <property type="match status" value="1"/>
</dbReference>
<dbReference type="GO" id="GO:0003723">
    <property type="term" value="F:RNA binding"/>
    <property type="evidence" value="ECO:0007669"/>
    <property type="project" value="InterPro"/>
</dbReference>
<dbReference type="STRING" id="1235814.GCA_000613385_01070"/>
<protein>
    <recommendedName>
        <fullName evidence="1">RNA-directed DNA polymerase</fullName>
        <ecNumber evidence="1">2.7.7.49</ecNumber>
    </recommendedName>
</protein>
<evidence type="ECO:0000256" key="1">
    <source>
        <dbReference type="ARBA" id="ARBA00012493"/>
    </source>
</evidence>
<evidence type="ECO:0000313" key="11">
    <source>
        <dbReference type="EMBL" id="RLT78795.1"/>
    </source>
</evidence>
<dbReference type="InterPro" id="IPR000477">
    <property type="entry name" value="RT_dom"/>
</dbReference>
<name>A0A3L7YZI2_9BACE</name>
<keyword evidence="4" id="KW-0479">Metal-binding</keyword>
<dbReference type="InterPro" id="IPR000123">
    <property type="entry name" value="Reverse_transcriptase_msDNA"/>
</dbReference>
<evidence type="ECO:0000256" key="8">
    <source>
        <dbReference type="ARBA" id="ARBA00034120"/>
    </source>
</evidence>
<dbReference type="CDD" id="cd01651">
    <property type="entry name" value="RT_G2_intron"/>
    <property type="match status" value="1"/>
</dbReference>
<dbReference type="PRINTS" id="PR00866">
    <property type="entry name" value="RNADNAPOLMS"/>
</dbReference>
<dbReference type="PANTHER" id="PTHR34047">
    <property type="entry name" value="NUCLEAR INTRON MATURASE 1, MITOCHONDRIAL-RELATED"/>
    <property type="match status" value="1"/>
</dbReference>
<feature type="domain" description="Reverse transcriptase" evidence="10">
    <location>
        <begin position="87"/>
        <end position="297"/>
    </location>
</feature>
<evidence type="ECO:0000256" key="2">
    <source>
        <dbReference type="ARBA" id="ARBA00022679"/>
    </source>
</evidence>
<gene>
    <name evidence="11" type="ORF">D7Y07_17190</name>
</gene>
<dbReference type="GO" id="GO:0046872">
    <property type="term" value="F:metal ion binding"/>
    <property type="evidence" value="ECO:0007669"/>
    <property type="project" value="UniProtKB-KW"/>
</dbReference>
<dbReference type="InterPro" id="IPR051083">
    <property type="entry name" value="GrpII_Intron_Splice-Mob/Def"/>
</dbReference>
<keyword evidence="5" id="KW-0460">Magnesium</keyword>
<dbReference type="AlphaFoldDB" id="A0A3L7YZI2"/>
<comment type="catalytic activity">
    <reaction evidence="9">
        <text>DNA(n) + a 2'-deoxyribonucleoside 5'-triphosphate = DNA(n+1) + diphosphate</text>
        <dbReference type="Rhea" id="RHEA:22508"/>
        <dbReference type="Rhea" id="RHEA-COMP:17339"/>
        <dbReference type="Rhea" id="RHEA-COMP:17340"/>
        <dbReference type="ChEBI" id="CHEBI:33019"/>
        <dbReference type="ChEBI" id="CHEBI:61560"/>
        <dbReference type="ChEBI" id="CHEBI:173112"/>
        <dbReference type="EC" id="2.7.7.49"/>
    </reaction>
</comment>
<evidence type="ECO:0000256" key="9">
    <source>
        <dbReference type="ARBA" id="ARBA00048173"/>
    </source>
</evidence>
<comment type="similarity">
    <text evidence="8">Belongs to the bacterial reverse transcriptase family.</text>
</comment>
<dbReference type="Proteomes" id="UP000267159">
    <property type="component" value="Unassembled WGS sequence"/>
</dbReference>
<dbReference type="EMBL" id="RAZM01000081">
    <property type="protein sequence ID" value="RLT78795.1"/>
    <property type="molecule type" value="Genomic_DNA"/>
</dbReference>
<accession>A0A3L7YZI2</accession>
<dbReference type="GO" id="GO:0003964">
    <property type="term" value="F:RNA-directed DNA polymerase activity"/>
    <property type="evidence" value="ECO:0007669"/>
    <property type="project" value="UniProtKB-KW"/>
</dbReference>
<reference evidence="11 12" key="1">
    <citation type="submission" date="2018-09" db="EMBL/GenBank/DDBJ databases">
        <title>Murine metabolic-syndrome-specific gut microbial biobank.</title>
        <authorList>
            <person name="Liu C."/>
        </authorList>
    </citation>
    <scope>NUCLEOTIDE SEQUENCE [LARGE SCALE GENOMIC DNA]</scope>
    <source>
        <strain evidence="11 12">0.1X-D8-26</strain>
    </source>
</reference>
<evidence type="ECO:0000256" key="6">
    <source>
        <dbReference type="ARBA" id="ARBA00022918"/>
    </source>
</evidence>
<comment type="caution">
    <text evidence="11">The sequence shown here is derived from an EMBL/GenBank/DDBJ whole genome shotgun (WGS) entry which is preliminary data.</text>
</comment>
<evidence type="ECO:0000256" key="7">
    <source>
        <dbReference type="ARBA" id="ARBA00023118"/>
    </source>
</evidence>
<dbReference type="SUPFAM" id="SSF56672">
    <property type="entry name" value="DNA/RNA polymerases"/>
    <property type="match status" value="1"/>
</dbReference>
<keyword evidence="2" id="KW-0808">Transferase</keyword>
<dbReference type="GO" id="GO:0051607">
    <property type="term" value="P:defense response to virus"/>
    <property type="evidence" value="ECO:0007669"/>
    <property type="project" value="UniProtKB-KW"/>
</dbReference>
<evidence type="ECO:0000256" key="3">
    <source>
        <dbReference type="ARBA" id="ARBA00022695"/>
    </source>
</evidence>
<keyword evidence="7" id="KW-0051">Antiviral defense</keyword>
<evidence type="ECO:0000259" key="10">
    <source>
        <dbReference type="PROSITE" id="PS50878"/>
    </source>
</evidence>
<keyword evidence="6 11" id="KW-0695">RNA-directed DNA polymerase</keyword>
<dbReference type="InterPro" id="IPR043502">
    <property type="entry name" value="DNA/RNA_pol_sf"/>
</dbReference>